<dbReference type="AlphaFoldDB" id="X0Z9R1"/>
<sequence>MSNLLKNNEEIKIGVYVCDCGINIAGVIDVPALTEYAKTLPNVALAKEYKFMCSSIGQEMIKEDIEAGLINRVIVAACSPRMHEPTFRMVVKEVGVNEFLFEMANIREHATWVNLDDPEGAFKIAKDHVRMAVAKLSELKPLEVELVKVEPACLVIGAGIAGMNASIDLAKEGYDVYLV</sequence>
<dbReference type="Gene3D" id="3.40.50.720">
    <property type="entry name" value="NAD(P)-binding Rossmann-like Domain"/>
    <property type="match status" value="1"/>
</dbReference>
<dbReference type="SUPFAM" id="SSF51971">
    <property type="entry name" value="Nucleotide-binding domain"/>
    <property type="match status" value="1"/>
</dbReference>
<organism evidence="1">
    <name type="scientific">marine sediment metagenome</name>
    <dbReference type="NCBI Taxonomy" id="412755"/>
    <lineage>
        <taxon>unclassified sequences</taxon>
        <taxon>metagenomes</taxon>
        <taxon>ecological metagenomes</taxon>
    </lineage>
</organism>
<comment type="caution">
    <text evidence="1">The sequence shown here is derived from an EMBL/GenBank/DDBJ whole genome shotgun (WGS) entry which is preliminary data.</text>
</comment>
<feature type="non-terminal residue" evidence="1">
    <location>
        <position position="179"/>
    </location>
</feature>
<reference evidence="1" key="1">
    <citation type="journal article" date="2014" name="Front. Microbiol.">
        <title>High frequency of phylogenetically diverse reductive dehalogenase-homologous genes in deep subseafloor sedimentary metagenomes.</title>
        <authorList>
            <person name="Kawai M."/>
            <person name="Futagami T."/>
            <person name="Toyoda A."/>
            <person name="Takaki Y."/>
            <person name="Nishi S."/>
            <person name="Hori S."/>
            <person name="Arai W."/>
            <person name="Tsubouchi T."/>
            <person name="Morono Y."/>
            <person name="Uchiyama I."/>
            <person name="Ito T."/>
            <person name="Fujiyama A."/>
            <person name="Inagaki F."/>
            <person name="Takami H."/>
        </authorList>
    </citation>
    <scope>NUCLEOTIDE SEQUENCE</scope>
    <source>
        <strain evidence="1">Expedition CK06-06</strain>
    </source>
</reference>
<evidence type="ECO:0008006" key="2">
    <source>
        <dbReference type="Google" id="ProtNLM"/>
    </source>
</evidence>
<protein>
    <recommendedName>
        <fullName evidence="2">FAD-dependent oxidoreductase 2 FAD binding domain-containing protein</fullName>
    </recommendedName>
</protein>
<proteinExistence type="predicted"/>
<evidence type="ECO:0000313" key="1">
    <source>
        <dbReference type="EMBL" id="GAG66120.1"/>
    </source>
</evidence>
<gene>
    <name evidence="1" type="ORF">S01H4_15010</name>
</gene>
<name>X0Z9R1_9ZZZZ</name>
<dbReference type="EMBL" id="BART01006579">
    <property type="protein sequence ID" value="GAG66120.1"/>
    <property type="molecule type" value="Genomic_DNA"/>
</dbReference>
<accession>X0Z9R1</accession>